<proteinExistence type="predicted"/>
<gene>
    <name evidence="1" type="ORF">FIV01_10570</name>
</gene>
<keyword evidence="2" id="KW-1185">Reference proteome</keyword>
<name>A0A5P9CLL2_9VIBR</name>
<reference evidence="1 2" key="1">
    <citation type="submission" date="2019-10" db="EMBL/GenBank/DDBJ databases">
        <title>Complete genome sequence of Vibrio sp. strain THAF100, isolated from non-filtered water from the water column of tank 6 of a marine aquarium containing stony-coral fragments. Water maintained at 26 degree C.</title>
        <authorList>
            <person name="Ruckert C."/>
            <person name="Franco A."/>
            <person name="Kalinowski J."/>
            <person name="Glaeser S."/>
        </authorList>
    </citation>
    <scope>NUCLEOTIDE SEQUENCE [LARGE SCALE GENOMIC DNA]</scope>
    <source>
        <strain evidence="1 2">THAF100</strain>
    </source>
</reference>
<evidence type="ECO:0000313" key="1">
    <source>
        <dbReference type="EMBL" id="QFT26873.1"/>
    </source>
</evidence>
<organism evidence="1 2">
    <name type="scientific">Vibrio aquimaris</name>
    <dbReference type="NCBI Taxonomy" id="2587862"/>
    <lineage>
        <taxon>Bacteria</taxon>
        <taxon>Pseudomonadati</taxon>
        <taxon>Pseudomonadota</taxon>
        <taxon>Gammaproteobacteria</taxon>
        <taxon>Vibrionales</taxon>
        <taxon>Vibrionaceae</taxon>
        <taxon>Vibrio</taxon>
    </lineage>
</organism>
<dbReference type="EMBL" id="CP045350">
    <property type="protein sequence ID" value="QFT26873.1"/>
    <property type="molecule type" value="Genomic_DNA"/>
</dbReference>
<accession>A0A5P9CLL2</accession>
<protein>
    <submittedName>
        <fullName evidence="1">Uncharacterized protein</fullName>
    </submittedName>
</protein>
<dbReference type="AlphaFoldDB" id="A0A5P9CLL2"/>
<dbReference type="KEGG" id="vaq:FIV01_10570"/>
<sequence>MYFDVDGDFYASNNSNGYVFKVSINGTSSSSEFFTYGPSSSSNDGARCALAPAEPTEYMEASLLLEAYDKFDDYAQDASGRTEPTWYEYFQNNKIFID</sequence>
<dbReference type="Proteomes" id="UP000326936">
    <property type="component" value="Chromosome"/>
</dbReference>
<evidence type="ECO:0000313" key="2">
    <source>
        <dbReference type="Proteomes" id="UP000326936"/>
    </source>
</evidence>